<evidence type="ECO:0000256" key="2">
    <source>
        <dbReference type="ARBA" id="ARBA00022692"/>
    </source>
</evidence>
<evidence type="ECO:0000313" key="8">
    <source>
        <dbReference type="Proteomes" id="UP001499924"/>
    </source>
</evidence>
<comment type="caution">
    <text evidence="7">The sequence shown here is derived from an EMBL/GenBank/DDBJ whole genome shotgun (WGS) entry which is preliminary data.</text>
</comment>
<dbReference type="InterPro" id="IPR002645">
    <property type="entry name" value="STAS_dom"/>
</dbReference>
<evidence type="ECO:0000256" key="1">
    <source>
        <dbReference type="ARBA" id="ARBA00004141"/>
    </source>
</evidence>
<accession>A0ABP6PPW3</accession>
<feature type="transmembrane region" description="Helical" evidence="5">
    <location>
        <begin position="200"/>
        <end position="218"/>
    </location>
</feature>
<protein>
    <submittedName>
        <fullName evidence="7">SulP family inorganic anion transporter</fullName>
    </submittedName>
</protein>
<feature type="transmembrane region" description="Helical" evidence="5">
    <location>
        <begin position="170"/>
        <end position="188"/>
    </location>
</feature>
<dbReference type="Pfam" id="PF01740">
    <property type="entry name" value="STAS"/>
    <property type="match status" value="1"/>
</dbReference>
<dbReference type="CDD" id="cd07042">
    <property type="entry name" value="STAS_SulP_like_sulfate_transporter"/>
    <property type="match status" value="1"/>
</dbReference>
<dbReference type="SUPFAM" id="SSF52091">
    <property type="entry name" value="SpoIIaa-like"/>
    <property type="match status" value="1"/>
</dbReference>
<evidence type="ECO:0000256" key="3">
    <source>
        <dbReference type="ARBA" id="ARBA00022989"/>
    </source>
</evidence>
<name>A0ABP6PPW3_9ACTN</name>
<evidence type="ECO:0000256" key="5">
    <source>
        <dbReference type="SAM" id="Phobius"/>
    </source>
</evidence>
<dbReference type="Proteomes" id="UP001499924">
    <property type="component" value="Unassembled WGS sequence"/>
</dbReference>
<reference evidence="8" key="1">
    <citation type="journal article" date="2019" name="Int. J. Syst. Evol. Microbiol.">
        <title>The Global Catalogue of Microorganisms (GCM) 10K type strain sequencing project: providing services to taxonomists for standard genome sequencing and annotation.</title>
        <authorList>
            <consortium name="The Broad Institute Genomics Platform"/>
            <consortium name="The Broad Institute Genome Sequencing Center for Infectious Disease"/>
            <person name="Wu L."/>
            <person name="Ma J."/>
        </authorList>
    </citation>
    <scope>NUCLEOTIDE SEQUENCE [LARGE SCALE GENOMIC DNA]</scope>
    <source>
        <strain evidence="8">JCM 15614</strain>
    </source>
</reference>
<gene>
    <name evidence="7" type="ORF">GCM10010531_43930</name>
</gene>
<keyword evidence="8" id="KW-1185">Reference proteome</keyword>
<dbReference type="PANTHER" id="PTHR11814">
    <property type="entry name" value="SULFATE TRANSPORTER"/>
    <property type="match status" value="1"/>
</dbReference>
<feature type="transmembrane region" description="Helical" evidence="5">
    <location>
        <begin position="70"/>
        <end position="89"/>
    </location>
</feature>
<keyword evidence="3 5" id="KW-1133">Transmembrane helix</keyword>
<dbReference type="Pfam" id="PF00916">
    <property type="entry name" value="Sulfate_transp"/>
    <property type="match status" value="1"/>
</dbReference>
<proteinExistence type="predicted"/>
<feature type="transmembrane region" description="Helical" evidence="5">
    <location>
        <begin position="20"/>
        <end position="37"/>
    </location>
</feature>
<feature type="domain" description="STAS" evidence="6">
    <location>
        <begin position="410"/>
        <end position="500"/>
    </location>
</feature>
<evidence type="ECO:0000256" key="4">
    <source>
        <dbReference type="ARBA" id="ARBA00023136"/>
    </source>
</evidence>
<dbReference type="Gene3D" id="3.30.750.24">
    <property type="entry name" value="STAS domain"/>
    <property type="match status" value="1"/>
</dbReference>
<organism evidence="7 8">
    <name type="scientific">Blastococcus jejuensis</name>
    <dbReference type="NCBI Taxonomy" id="351224"/>
    <lineage>
        <taxon>Bacteria</taxon>
        <taxon>Bacillati</taxon>
        <taxon>Actinomycetota</taxon>
        <taxon>Actinomycetes</taxon>
        <taxon>Geodermatophilales</taxon>
        <taxon>Geodermatophilaceae</taxon>
        <taxon>Blastococcus</taxon>
    </lineage>
</organism>
<dbReference type="InterPro" id="IPR036513">
    <property type="entry name" value="STAS_dom_sf"/>
</dbReference>
<dbReference type="PROSITE" id="PS50801">
    <property type="entry name" value="STAS"/>
    <property type="match status" value="1"/>
</dbReference>
<evidence type="ECO:0000259" key="6">
    <source>
        <dbReference type="PROSITE" id="PS50801"/>
    </source>
</evidence>
<dbReference type="EMBL" id="BAAAVV010000020">
    <property type="protein sequence ID" value="GAA3184908.1"/>
    <property type="molecule type" value="Genomic_DNA"/>
</dbReference>
<dbReference type="InterPro" id="IPR001902">
    <property type="entry name" value="SLC26A/SulP_fam"/>
</dbReference>
<sequence>MGSGRRRGRRRLTPPERGDVIAAVTVALVLVPQSLAYAKLAGLPVVTGLYTAVVATIAGGLVGSSRYLQTGPVALTSLLTFGALTSVADADSGDFVGLAAVLALVVGATRILIGLLRWGFVAYLMSQPVVAAFTVGAALLIALSQVPALLDVPATGSPFTAAVDAASRPAEWDPVAIALGLVMVALVLGGRRIGPRFPGAFLGLVGALALTGLGLIAVTEVGDVPSGLPTPTLDLPWSATPSLVLAGVVIALVGFAEASSIARQYASEDRETWDPDREFVGQGLANVAAGVFQGYPAGGSFSRSSLNRLAGARTRWSGVLAGVVVLAVMPVASVLSGLPQAALAGLIIAAVVPLIRLRPFAELWRVSKPQFAVAALTFAVTVASAPHVERGVLVGVALSLGVHLWRELRIEIETWSEGSTLHVRPQGVLYFGSAPALEERAAALVAADPGIETVVLHLERLGRLDVTGALALRSLVADMHLSGVTVVLAGSQPQAQRVLRTALGDAFDAVDPGERRVADRRREVRDE</sequence>
<feature type="transmembrane region" description="Helical" evidence="5">
    <location>
        <begin position="43"/>
        <end position="63"/>
    </location>
</feature>
<feature type="transmembrane region" description="Helical" evidence="5">
    <location>
        <begin position="95"/>
        <end position="116"/>
    </location>
</feature>
<keyword evidence="4 5" id="KW-0472">Membrane</keyword>
<dbReference type="InterPro" id="IPR011547">
    <property type="entry name" value="SLC26A/SulP_dom"/>
</dbReference>
<feature type="transmembrane region" description="Helical" evidence="5">
    <location>
        <begin position="238"/>
        <end position="256"/>
    </location>
</feature>
<evidence type="ECO:0000313" key="7">
    <source>
        <dbReference type="EMBL" id="GAA3184908.1"/>
    </source>
</evidence>
<comment type="subcellular location">
    <subcellularLocation>
        <location evidence="1">Membrane</location>
        <topology evidence="1">Multi-pass membrane protein</topology>
    </subcellularLocation>
</comment>
<feature type="transmembrane region" description="Helical" evidence="5">
    <location>
        <begin position="128"/>
        <end position="150"/>
    </location>
</feature>
<keyword evidence="2 5" id="KW-0812">Transmembrane</keyword>
<feature type="transmembrane region" description="Helical" evidence="5">
    <location>
        <begin position="316"/>
        <end position="335"/>
    </location>
</feature>